<dbReference type="OrthoDB" id="4061426at2759"/>
<feature type="compositionally biased region" description="Pro residues" evidence="11">
    <location>
        <begin position="218"/>
        <end position="227"/>
    </location>
</feature>
<feature type="compositionally biased region" description="Basic and acidic residues" evidence="11">
    <location>
        <begin position="13"/>
        <end position="29"/>
    </location>
</feature>
<evidence type="ECO:0000256" key="11">
    <source>
        <dbReference type="SAM" id="MobiDB-lite"/>
    </source>
</evidence>
<evidence type="ECO:0000313" key="12">
    <source>
        <dbReference type="EMBL" id="SCU85235.1"/>
    </source>
</evidence>
<feature type="coiled-coil region" evidence="10">
    <location>
        <begin position="46"/>
        <end position="80"/>
    </location>
</feature>
<reference evidence="13" key="1">
    <citation type="submission" date="2016-03" db="EMBL/GenBank/DDBJ databases">
        <authorList>
            <person name="Devillers H."/>
        </authorList>
    </citation>
    <scope>NUCLEOTIDE SEQUENCE [LARGE SCALE GENOMIC DNA]</scope>
</reference>
<comment type="function">
    <text evidence="1">Forms a polymeric layer at the periphery of the spindle pole body (SPB) central plaque which has an essential function during SPB duplication and may facilitate attachment of the SPB to the nuclear membrane.</text>
</comment>
<dbReference type="EMBL" id="LT598466">
    <property type="protein sequence ID" value="SCU85235.1"/>
    <property type="molecule type" value="Genomic_DNA"/>
</dbReference>
<proteinExistence type="inferred from homology"/>
<dbReference type="GO" id="GO:0005816">
    <property type="term" value="C:spindle pole body"/>
    <property type="evidence" value="ECO:0007669"/>
    <property type="project" value="UniProtKB-SubCell"/>
</dbReference>
<keyword evidence="13" id="KW-1185">Reference proteome</keyword>
<dbReference type="Pfam" id="PF11544">
    <property type="entry name" value="Spc42p"/>
    <property type="match status" value="1"/>
</dbReference>
<sequence>MNASPTPRRYVSRGRDPLDPVSDRFRAGDRGDRIVPEEYRVNSQMINTLIKQNRELTAQLERKQEELDRVNVLVASLRGKLVKYTELNKRLTQSGAVSPPEVIQIGKPPAASEPSASDNRIRDIYDKLDALTALVRGSASASTPLHARAHSPGHTHAPAHEEDILTMESAELKGLEDQIDVLKRKLLIKRENELRKLSLRKELLDLMEKLEVPQPAPYPAAVSPPVPTASAPQAPQPAAPAHCDHCQNASRRPAAYKGDHVTSHLSSHPPPAAAQSYMSMAQALETPTPARNTYNPVSDPLW</sequence>
<evidence type="ECO:0000256" key="10">
    <source>
        <dbReference type="SAM" id="Coils"/>
    </source>
</evidence>
<comment type="subcellular location">
    <subcellularLocation>
        <location evidence="3">Cytoplasm</location>
        <location evidence="3">Cytoskeleton</location>
        <location evidence="3">Microtubule organizing center</location>
        <location evidence="3">Spindle pole body</location>
    </subcellularLocation>
    <subcellularLocation>
        <location evidence="2">Nucleus</location>
    </subcellularLocation>
</comment>
<evidence type="ECO:0000256" key="6">
    <source>
        <dbReference type="ARBA" id="ARBA00022490"/>
    </source>
</evidence>
<name>A0A1G4J5X1_9SACH</name>
<keyword evidence="8" id="KW-0206">Cytoskeleton</keyword>
<accession>A0A1G4J5X1</accession>
<evidence type="ECO:0000256" key="9">
    <source>
        <dbReference type="ARBA" id="ARBA00023242"/>
    </source>
</evidence>
<feature type="region of interest" description="Disordered" evidence="11">
    <location>
        <begin position="218"/>
        <end position="245"/>
    </location>
</feature>
<keyword evidence="7 10" id="KW-0175">Coiled coil</keyword>
<dbReference type="AlphaFoldDB" id="A0A1G4J5X1"/>
<keyword evidence="6" id="KW-0963">Cytoplasm</keyword>
<dbReference type="InterPro" id="IPR021611">
    <property type="entry name" value="Spc42"/>
</dbReference>
<gene>
    <name evidence="12" type="ORF">LAMI_0C10550G</name>
</gene>
<dbReference type="Proteomes" id="UP000191024">
    <property type="component" value="Chromosome C"/>
</dbReference>
<comment type="similarity">
    <text evidence="4">Belongs to the SPC42 family.</text>
</comment>
<dbReference type="STRING" id="1230905.A0A1G4J5X1"/>
<feature type="coiled-coil region" evidence="10">
    <location>
        <begin position="165"/>
        <end position="192"/>
    </location>
</feature>
<evidence type="ECO:0000256" key="1">
    <source>
        <dbReference type="ARBA" id="ARBA00003620"/>
    </source>
</evidence>
<evidence type="ECO:0000256" key="5">
    <source>
        <dbReference type="ARBA" id="ARBA00019821"/>
    </source>
</evidence>
<evidence type="ECO:0000256" key="3">
    <source>
        <dbReference type="ARBA" id="ARBA00004317"/>
    </source>
</evidence>
<keyword evidence="9" id="KW-0539">Nucleus</keyword>
<protein>
    <recommendedName>
        <fullName evidence="5">Spindle pole body component SPC42</fullName>
    </recommendedName>
</protein>
<evidence type="ECO:0000313" key="13">
    <source>
        <dbReference type="Proteomes" id="UP000191024"/>
    </source>
</evidence>
<organism evidence="12 13">
    <name type="scientific">Lachancea mirantina</name>
    <dbReference type="NCBI Taxonomy" id="1230905"/>
    <lineage>
        <taxon>Eukaryota</taxon>
        <taxon>Fungi</taxon>
        <taxon>Dikarya</taxon>
        <taxon>Ascomycota</taxon>
        <taxon>Saccharomycotina</taxon>
        <taxon>Saccharomycetes</taxon>
        <taxon>Saccharomycetales</taxon>
        <taxon>Saccharomycetaceae</taxon>
        <taxon>Lachancea</taxon>
    </lineage>
</organism>
<evidence type="ECO:0000256" key="2">
    <source>
        <dbReference type="ARBA" id="ARBA00004123"/>
    </source>
</evidence>
<evidence type="ECO:0000256" key="4">
    <source>
        <dbReference type="ARBA" id="ARBA00006867"/>
    </source>
</evidence>
<evidence type="ECO:0000256" key="8">
    <source>
        <dbReference type="ARBA" id="ARBA00023212"/>
    </source>
</evidence>
<feature type="region of interest" description="Disordered" evidence="11">
    <location>
        <begin position="1"/>
        <end position="29"/>
    </location>
</feature>
<dbReference type="GO" id="GO:0005634">
    <property type="term" value="C:nucleus"/>
    <property type="evidence" value="ECO:0007669"/>
    <property type="project" value="UniProtKB-SubCell"/>
</dbReference>
<evidence type="ECO:0000256" key="7">
    <source>
        <dbReference type="ARBA" id="ARBA00023054"/>
    </source>
</evidence>